<dbReference type="Proteomes" id="UP000671914">
    <property type="component" value="Chromosome"/>
</dbReference>
<dbReference type="EMBL" id="CP071696">
    <property type="protein sequence ID" value="QTX05502.1"/>
    <property type="molecule type" value="Genomic_DNA"/>
</dbReference>
<evidence type="ECO:0000313" key="2">
    <source>
        <dbReference type="Proteomes" id="UP000671914"/>
    </source>
</evidence>
<dbReference type="KEGG" id="aarc:G127AT_04605"/>
<proteinExistence type="predicted"/>
<keyword evidence="2" id="KW-1185">Reference proteome</keyword>
<gene>
    <name evidence="1" type="ORF">G127AT_04605</name>
</gene>
<reference evidence="1" key="1">
    <citation type="submission" date="2021-03" db="EMBL/GenBank/DDBJ databases">
        <title>Agromyces archimandritus sp. nov., isolated from the cockroach Archimandrita tessellata.</title>
        <authorList>
            <person name="Guzman J."/>
            <person name="Ortuzar M."/>
            <person name="Poehlein A."/>
            <person name="Daniel R."/>
            <person name="Trujillo M."/>
            <person name="Vilcinskas A."/>
        </authorList>
    </citation>
    <scope>NUCLEOTIDE SEQUENCE</scope>
    <source>
        <strain evidence="1">G127AT</strain>
    </source>
</reference>
<dbReference type="RefSeq" id="WP_210900463.1">
    <property type="nucleotide sequence ID" value="NZ_CP071696.1"/>
</dbReference>
<accession>A0A975FP81</accession>
<organism evidence="1 2">
    <name type="scientific">Agromyces archimandritae</name>
    <dbReference type="NCBI Taxonomy" id="2781962"/>
    <lineage>
        <taxon>Bacteria</taxon>
        <taxon>Bacillati</taxon>
        <taxon>Actinomycetota</taxon>
        <taxon>Actinomycetes</taxon>
        <taxon>Micrococcales</taxon>
        <taxon>Microbacteriaceae</taxon>
        <taxon>Agromyces</taxon>
    </lineage>
</organism>
<evidence type="ECO:0000313" key="1">
    <source>
        <dbReference type="EMBL" id="QTX05502.1"/>
    </source>
</evidence>
<name>A0A975FP81_9MICO</name>
<sequence>MRFAVDYPPELWAAMPDPAAGSDELWIAEQRAAFAGGPFADRGELFERAAREALARRRAGVDTSLLFRPTELPMTGVVHAVLLSDPEASARTVDDWLPDPATLLVDPAVSEFETDAFEHGFRIAYVLKERFADGSPKTGFVYGLIGAGIVGTVFSEPAIQEVTGTMQLYTDPVVGSLRTAA</sequence>
<dbReference type="AlphaFoldDB" id="A0A975FP81"/>
<protein>
    <submittedName>
        <fullName evidence="1">Uncharacterized protein</fullName>
    </submittedName>
</protein>